<evidence type="ECO:0000256" key="3">
    <source>
        <dbReference type="ARBA" id="ARBA00022989"/>
    </source>
</evidence>
<dbReference type="RefSeq" id="WP_307349361.1">
    <property type="nucleotide sequence ID" value="NZ_JAUSVS010000004.1"/>
</dbReference>
<name>A0ABU0IUE9_9CAUL</name>
<feature type="domain" description="TonB C-terminal" evidence="6">
    <location>
        <begin position="51"/>
        <end position="124"/>
    </location>
</feature>
<evidence type="ECO:0000313" key="8">
    <source>
        <dbReference type="Proteomes" id="UP001228905"/>
    </source>
</evidence>
<evidence type="ECO:0000259" key="6">
    <source>
        <dbReference type="Pfam" id="PF03544"/>
    </source>
</evidence>
<evidence type="ECO:0000313" key="7">
    <source>
        <dbReference type="EMBL" id="MDQ0464582.1"/>
    </source>
</evidence>
<keyword evidence="8" id="KW-1185">Reference proteome</keyword>
<evidence type="ECO:0000256" key="4">
    <source>
        <dbReference type="ARBA" id="ARBA00023136"/>
    </source>
</evidence>
<accession>A0ABU0IUE9</accession>
<feature type="chain" id="PRO_5047335882" evidence="5">
    <location>
        <begin position="26"/>
        <end position="135"/>
    </location>
</feature>
<evidence type="ECO:0000256" key="5">
    <source>
        <dbReference type="SAM" id="SignalP"/>
    </source>
</evidence>
<dbReference type="Proteomes" id="UP001228905">
    <property type="component" value="Unassembled WGS sequence"/>
</dbReference>
<reference evidence="7 8" key="1">
    <citation type="submission" date="2023-07" db="EMBL/GenBank/DDBJ databases">
        <title>Genomic Encyclopedia of Type Strains, Phase IV (KMG-IV): sequencing the most valuable type-strain genomes for metagenomic binning, comparative biology and taxonomic classification.</title>
        <authorList>
            <person name="Goeker M."/>
        </authorList>
    </citation>
    <scope>NUCLEOTIDE SEQUENCE [LARGE SCALE GENOMIC DNA]</scope>
    <source>
        <strain evidence="7 8">DSM 18695</strain>
    </source>
</reference>
<keyword evidence="3" id="KW-1133">Transmembrane helix</keyword>
<comment type="caution">
    <text evidence="7">The sequence shown here is derived from an EMBL/GenBank/DDBJ whole genome shotgun (WGS) entry which is preliminary data.</text>
</comment>
<dbReference type="Pfam" id="PF03544">
    <property type="entry name" value="TonB_C"/>
    <property type="match status" value="1"/>
</dbReference>
<proteinExistence type="predicted"/>
<protein>
    <submittedName>
        <fullName evidence="7">TonB family protein</fullName>
    </submittedName>
</protein>
<organism evidence="7 8">
    <name type="scientific">Caulobacter ginsengisoli</name>
    <dbReference type="NCBI Taxonomy" id="400775"/>
    <lineage>
        <taxon>Bacteria</taxon>
        <taxon>Pseudomonadati</taxon>
        <taxon>Pseudomonadota</taxon>
        <taxon>Alphaproteobacteria</taxon>
        <taxon>Caulobacterales</taxon>
        <taxon>Caulobacteraceae</taxon>
        <taxon>Caulobacter</taxon>
    </lineage>
</organism>
<dbReference type="EMBL" id="JAUSVS010000004">
    <property type="protein sequence ID" value="MDQ0464582.1"/>
    <property type="molecule type" value="Genomic_DNA"/>
</dbReference>
<evidence type="ECO:0000256" key="2">
    <source>
        <dbReference type="ARBA" id="ARBA00022692"/>
    </source>
</evidence>
<dbReference type="Gene3D" id="3.30.1150.10">
    <property type="match status" value="1"/>
</dbReference>
<dbReference type="SUPFAM" id="SSF74653">
    <property type="entry name" value="TolA/TonB C-terminal domain"/>
    <property type="match status" value="1"/>
</dbReference>
<keyword evidence="5" id="KW-0732">Signal</keyword>
<feature type="signal peptide" evidence="5">
    <location>
        <begin position="1"/>
        <end position="25"/>
    </location>
</feature>
<dbReference type="InterPro" id="IPR037682">
    <property type="entry name" value="TonB_C"/>
</dbReference>
<sequence>MKGIAMRRIVVLGLALVALAGPGLAESPAPRITRPDWAELPSAAVIAQFMPQAARRGDGGKALIQCKVTRAGRLKDCTLVSETPPGEGFGAAALKMAGKFKMKPKTLDGAPVAGGVVRIPIAFNPPAEAPAPSAP</sequence>
<comment type="subcellular location">
    <subcellularLocation>
        <location evidence="1">Membrane</location>
        <topology evidence="1">Single-pass membrane protein</topology>
    </subcellularLocation>
</comment>
<keyword evidence="2" id="KW-0812">Transmembrane</keyword>
<keyword evidence="4" id="KW-0472">Membrane</keyword>
<dbReference type="NCBIfam" id="TIGR01352">
    <property type="entry name" value="tonB_Cterm"/>
    <property type="match status" value="1"/>
</dbReference>
<evidence type="ECO:0000256" key="1">
    <source>
        <dbReference type="ARBA" id="ARBA00004167"/>
    </source>
</evidence>
<dbReference type="InterPro" id="IPR006260">
    <property type="entry name" value="TonB/TolA_C"/>
</dbReference>
<gene>
    <name evidence="7" type="ORF">QO010_002366</name>
</gene>